<reference evidence="8 9" key="1">
    <citation type="submission" date="2018-08" db="EMBL/GenBank/DDBJ databases">
        <title>A genome reference for cultivated species of the human gut microbiota.</title>
        <authorList>
            <person name="Zou Y."/>
            <person name="Xue W."/>
            <person name="Luo G."/>
        </authorList>
    </citation>
    <scope>NUCLEOTIDE SEQUENCE [LARGE SCALE GENOMIC DNA]</scope>
    <source>
        <strain evidence="8 9">AM25-6</strain>
    </source>
</reference>
<dbReference type="PANTHER" id="PTHR11138">
    <property type="entry name" value="METHIONYL-TRNA FORMYLTRANSFERASE"/>
    <property type="match status" value="1"/>
</dbReference>
<dbReference type="AlphaFoldDB" id="A0A3E3DXH8"/>
<dbReference type="HAMAP" id="MF_00182">
    <property type="entry name" value="Formyl_trans"/>
    <property type="match status" value="1"/>
</dbReference>
<evidence type="ECO:0000256" key="4">
    <source>
        <dbReference type="ARBA" id="ARBA00022917"/>
    </source>
</evidence>
<keyword evidence="3 5" id="KW-0808">Transferase</keyword>
<dbReference type="FunFam" id="3.40.50.12230:FF:000001">
    <property type="entry name" value="Methionyl-tRNA formyltransferase"/>
    <property type="match status" value="1"/>
</dbReference>
<dbReference type="RefSeq" id="WP_117532406.1">
    <property type="nucleotide sequence ID" value="NZ_QUSM01000004.1"/>
</dbReference>
<dbReference type="EMBL" id="QUSM01000004">
    <property type="protein sequence ID" value="RGD73786.1"/>
    <property type="molecule type" value="Genomic_DNA"/>
</dbReference>
<evidence type="ECO:0000313" key="9">
    <source>
        <dbReference type="Proteomes" id="UP000261212"/>
    </source>
</evidence>
<evidence type="ECO:0000256" key="5">
    <source>
        <dbReference type="HAMAP-Rule" id="MF_00182"/>
    </source>
</evidence>
<dbReference type="NCBIfam" id="TIGR00460">
    <property type="entry name" value="fmt"/>
    <property type="match status" value="1"/>
</dbReference>
<comment type="function">
    <text evidence="5">Attaches a formyl group to the free amino group of methionyl-tRNA(fMet). The formyl group appears to play a dual role in the initiator identity of N-formylmethionyl-tRNA by promoting its recognition by IF2 and preventing the misappropriation of this tRNA by the elongation apparatus.</text>
</comment>
<evidence type="ECO:0000256" key="2">
    <source>
        <dbReference type="ARBA" id="ARBA00012261"/>
    </source>
</evidence>
<dbReference type="GO" id="GO:0005829">
    <property type="term" value="C:cytosol"/>
    <property type="evidence" value="ECO:0007669"/>
    <property type="project" value="TreeGrafter"/>
</dbReference>
<dbReference type="GO" id="GO:0004479">
    <property type="term" value="F:methionyl-tRNA formyltransferase activity"/>
    <property type="evidence" value="ECO:0007669"/>
    <property type="project" value="UniProtKB-UniRule"/>
</dbReference>
<feature type="domain" description="Formyl transferase C-terminal" evidence="7">
    <location>
        <begin position="204"/>
        <end position="303"/>
    </location>
</feature>
<dbReference type="Proteomes" id="UP000261212">
    <property type="component" value="Unassembled WGS sequence"/>
</dbReference>
<dbReference type="InterPro" id="IPR001555">
    <property type="entry name" value="GART_AS"/>
</dbReference>
<accession>A0A3E3DXH8</accession>
<dbReference type="InterPro" id="IPR005793">
    <property type="entry name" value="Formyl_trans_C"/>
</dbReference>
<dbReference type="InterPro" id="IPR002376">
    <property type="entry name" value="Formyl_transf_N"/>
</dbReference>
<dbReference type="Gene3D" id="3.40.50.12230">
    <property type="match status" value="1"/>
</dbReference>
<keyword evidence="4 5" id="KW-0648">Protein biosynthesis</keyword>
<evidence type="ECO:0000259" key="6">
    <source>
        <dbReference type="Pfam" id="PF00551"/>
    </source>
</evidence>
<dbReference type="InterPro" id="IPR044135">
    <property type="entry name" value="Met-tRNA-FMT_C"/>
</dbReference>
<comment type="caution">
    <text evidence="8">The sequence shown here is derived from an EMBL/GenBank/DDBJ whole genome shotgun (WGS) entry which is preliminary data.</text>
</comment>
<dbReference type="EC" id="2.1.2.9" evidence="2 5"/>
<proteinExistence type="inferred from homology"/>
<evidence type="ECO:0000313" key="8">
    <source>
        <dbReference type="EMBL" id="RGD73786.1"/>
    </source>
</evidence>
<feature type="domain" description="Formyl transferase N-terminal" evidence="6">
    <location>
        <begin position="1"/>
        <end position="181"/>
    </location>
</feature>
<dbReference type="Pfam" id="PF02911">
    <property type="entry name" value="Formyl_trans_C"/>
    <property type="match status" value="1"/>
</dbReference>
<dbReference type="PANTHER" id="PTHR11138:SF5">
    <property type="entry name" value="METHIONYL-TRNA FORMYLTRANSFERASE, MITOCHONDRIAL"/>
    <property type="match status" value="1"/>
</dbReference>
<dbReference type="CDD" id="cd08646">
    <property type="entry name" value="FMT_core_Met-tRNA-FMT_N"/>
    <property type="match status" value="1"/>
</dbReference>
<dbReference type="SUPFAM" id="SSF53328">
    <property type="entry name" value="Formyltransferase"/>
    <property type="match status" value="1"/>
</dbReference>
<evidence type="ECO:0000256" key="1">
    <source>
        <dbReference type="ARBA" id="ARBA00010699"/>
    </source>
</evidence>
<dbReference type="InterPro" id="IPR041711">
    <property type="entry name" value="Met-tRNA-FMT_N"/>
</dbReference>
<feature type="binding site" evidence="5">
    <location>
        <begin position="110"/>
        <end position="113"/>
    </location>
    <ligand>
        <name>(6S)-5,6,7,8-tetrahydrofolate</name>
        <dbReference type="ChEBI" id="CHEBI:57453"/>
    </ligand>
</feature>
<dbReference type="Pfam" id="PF00551">
    <property type="entry name" value="Formyl_trans_N"/>
    <property type="match status" value="1"/>
</dbReference>
<comment type="similarity">
    <text evidence="1 5">Belongs to the Fmt family.</text>
</comment>
<name>A0A3E3DXH8_9FIRM</name>
<evidence type="ECO:0000256" key="3">
    <source>
        <dbReference type="ARBA" id="ARBA00022679"/>
    </source>
</evidence>
<dbReference type="InterPro" id="IPR011034">
    <property type="entry name" value="Formyl_transferase-like_C_sf"/>
</dbReference>
<comment type="catalytic activity">
    <reaction evidence="5">
        <text>L-methionyl-tRNA(fMet) + (6R)-10-formyltetrahydrofolate = N-formyl-L-methionyl-tRNA(fMet) + (6S)-5,6,7,8-tetrahydrofolate + H(+)</text>
        <dbReference type="Rhea" id="RHEA:24380"/>
        <dbReference type="Rhea" id="RHEA-COMP:9952"/>
        <dbReference type="Rhea" id="RHEA-COMP:9953"/>
        <dbReference type="ChEBI" id="CHEBI:15378"/>
        <dbReference type="ChEBI" id="CHEBI:57453"/>
        <dbReference type="ChEBI" id="CHEBI:78530"/>
        <dbReference type="ChEBI" id="CHEBI:78844"/>
        <dbReference type="ChEBI" id="CHEBI:195366"/>
        <dbReference type="EC" id="2.1.2.9"/>
    </reaction>
</comment>
<dbReference type="PROSITE" id="PS00373">
    <property type="entry name" value="GART"/>
    <property type="match status" value="1"/>
</dbReference>
<protein>
    <recommendedName>
        <fullName evidence="2 5">Methionyl-tRNA formyltransferase</fullName>
        <ecNumber evidence="2 5">2.1.2.9</ecNumber>
    </recommendedName>
</protein>
<dbReference type="InterPro" id="IPR036477">
    <property type="entry name" value="Formyl_transf_N_sf"/>
</dbReference>
<sequence>MKVVYMGTPDFAVGPLKSLIESGHEVKLVVSQPDKKNSRRGNKVVYSPVKQCALDNEIEVFQPNRVSDDESYEYIKSLNPDVIVVCAYGQIVKSNILNLAKFGCINIHASLLPHLRGAAPIHRAIINGDKETGVTTMQMNEGLDTGDMLLKEEIEIGDDMTVGELHDKMEMIGSKLIVETLNKIEKGEINPKKQDDNLSTYANKITKEDCHIDFSKNVKDIFNKIRGLNPFPLSYVNLDEKNIKIYESIIKNEISNEKCGTILSYDKKNKALLVAAKDGIIGIKELKMQGKKKMDAASFYNGNRDIIGKVFN</sequence>
<dbReference type="InterPro" id="IPR005794">
    <property type="entry name" value="Fmt"/>
</dbReference>
<dbReference type="CDD" id="cd08704">
    <property type="entry name" value="Met_tRNA_FMT_C"/>
    <property type="match status" value="1"/>
</dbReference>
<evidence type="ECO:0000259" key="7">
    <source>
        <dbReference type="Pfam" id="PF02911"/>
    </source>
</evidence>
<gene>
    <name evidence="5" type="primary">fmt</name>
    <name evidence="8" type="ORF">DW687_08365</name>
</gene>
<dbReference type="SUPFAM" id="SSF50486">
    <property type="entry name" value="FMT C-terminal domain-like"/>
    <property type="match status" value="1"/>
</dbReference>
<organism evidence="8 9">
    <name type="scientific">Anaerofustis stercorihominis</name>
    <dbReference type="NCBI Taxonomy" id="214853"/>
    <lineage>
        <taxon>Bacteria</taxon>
        <taxon>Bacillati</taxon>
        <taxon>Bacillota</taxon>
        <taxon>Clostridia</taxon>
        <taxon>Eubacteriales</taxon>
        <taxon>Eubacteriaceae</taxon>
        <taxon>Anaerofustis</taxon>
    </lineage>
</organism>